<dbReference type="Proteomes" id="UP001341840">
    <property type="component" value="Unassembled WGS sequence"/>
</dbReference>
<name>A0ABU6SS05_9FABA</name>
<reference evidence="1 2" key="1">
    <citation type="journal article" date="2023" name="Plants (Basel)">
        <title>Bridging the Gap: Combining Genomics and Transcriptomics Approaches to Understand Stylosanthes scabra, an Orphan Legume from the Brazilian Caatinga.</title>
        <authorList>
            <person name="Ferreira-Neto J.R.C."/>
            <person name="da Silva M.D."/>
            <person name="Binneck E."/>
            <person name="de Melo N.F."/>
            <person name="da Silva R.H."/>
            <person name="de Melo A.L.T.M."/>
            <person name="Pandolfi V."/>
            <person name="Bustamante F.O."/>
            <person name="Brasileiro-Vidal A.C."/>
            <person name="Benko-Iseppon A.M."/>
        </authorList>
    </citation>
    <scope>NUCLEOTIDE SEQUENCE [LARGE SCALE GENOMIC DNA]</scope>
    <source>
        <tissue evidence="1">Leaves</tissue>
    </source>
</reference>
<evidence type="ECO:0000313" key="1">
    <source>
        <dbReference type="EMBL" id="MED6138603.1"/>
    </source>
</evidence>
<dbReference type="EMBL" id="JASCZI010061392">
    <property type="protein sequence ID" value="MED6138603.1"/>
    <property type="molecule type" value="Genomic_DNA"/>
</dbReference>
<organism evidence="1 2">
    <name type="scientific">Stylosanthes scabra</name>
    <dbReference type="NCBI Taxonomy" id="79078"/>
    <lineage>
        <taxon>Eukaryota</taxon>
        <taxon>Viridiplantae</taxon>
        <taxon>Streptophyta</taxon>
        <taxon>Embryophyta</taxon>
        <taxon>Tracheophyta</taxon>
        <taxon>Spermatophyta</taxon>
        <taxon>Magnoliopsida</taxon>
        <taxon>eudicotyledons</taxon>
        <taxon>Gunneridae</taxon>
        <taxon>Pentapetalae</taxon>
        <taxon>rosids</taxon>
        <taxon>fabids</taxon>
        <taxon>Fabales</taxon>
        <taxon>Fabaceae</taxon>
        <taxon>Papilionoideae</taxon>
        <taxon>50 kb inversion clade</taxon>
        <taxon>dalbergioids sensu lato</taxon>
        <taxon>Dalbergieae</taxon>
        <taxon>Pterocarpus clade</taxon>
        <taxon>Stylosanthes</taxon>
    </lineage>
</organism>
<accession>A0ABU6SS05</accession>
<gene>
    <name evidence="1" type="ORF">PIB30_075819</name>
</gene>
<proteinExistence type="predicted"/>
<sequence length="167" mass="18209">MAETLCLILRNQEENQRELFEFTKNTGLVTNFMTRMATPSLAYIPDPSKASSSGGISSQPFPSLEGGINAITARSGTTLQEDAHIAMGEDEAMKERMERIGADAKEGWQGSQVYVKVSWLCNTLCMQQKAALASLGQSENLHMSLGSCVRGLRSSNCIQRLKSNSDV</sequence>
<protein>
    <submittedName>
        <fullName evidence="1">Uncharacterized protein</fullName>
    </submittedName>
</protein>
<comment type="caution">
    <text evidence="1">The sequence shown here is derived from an EMBL/GenBank/DDBJ whole genome shotgun (WGS) entry which is preliminary data.</text>
</comment>
<keyword evidence="2" id="KW-1185">Reference proteome</keyword>
<evidence type="ECO:0000313" key="2">
    <source>
        <dbReference type="Proteomes" id="UP001341840"/>
    </source>
</evidence>